<protein>
    <submittedName>
        <fullName evidence="6">PH domain-containing protein</fullName>
    </submittedName>
</protein>
<dbReference type="InterPro" id="IPR005182">
    <property type="entry name" value="YdbS-like_PH"/>
</dbReference>
<evidence type="ECO:0000313" key="7">
    <source>
        <dbReference type="Proteomes" id="UP000186218"/>
    </source>
</evidence>
<dbReference type="Pfam" id="PF03703">
    <property type="entry name" value="bPH_2"/>
    <property type="match status" value="1"/>
</dbReference>
<feature type="domain" description="YdbS-like PH" evidence="5">
    <location>
        <begin position="84"/>
        <end position="157"/>
    </location>
</feature>
<reference evidence="6 7" key="1">
    <citation type="submission" date="2017-01" db="EMBL/GenBank/DDBJ databases">
        <authorList>
            <person name="Mah S.A."/>
            <person name="Swanson W.J."/>
            <person name="Moy G.W."/>
            <person name="Vacquier V.D."/>
        </authorList>
    </citation>
    <scope>NUCLEOTIDE SEQUENCE [LARGE SCALE GENOMIC DNA]</scope>
    <source>
        <strain evidence="6 7">CPCC 203464</strain>
    </source>
</reference>
<evidence type="ECO:0000256" key="2">
    <source>
        <dbReference type="ARBA" id="ARBA00022989"/>
    </source>
</evidence>
<dbReference type="Proteomes" id="UP000186218">
    <property type="component" value="Unassembled WGS sequence"/>
</dbReference>
<evidence type="ECO:0000259" key="5">
    <source>
        <dbReference type="Pfam" id="PF03703"/>
    </source>
</evidence>
<keyword evidence="1 4" id="KW-0812">Transmembrane</keyword>
<name>A0A1N7E006_9NOCA</name>
<dbReference type="STRING" id="1344003.SAMN05445060_1051"/>
<dbReference type="PANTHER" id="PTHR37938">
    <property type="entry name" value="BLL0215 PROTEIN"/>
    <property type="match status" value="1"/>
</dbReference>
<keyword evidence="7" id="KW-1185">Reference proteome</keyword>
<evidence type="ECO:0000256" key="3">
    <source>
        <dbReference type="ARBA" id="ARBA00023136"/>
    </source>
</evidence>
<dbReference type="GO" id="GO:0015293">
    <property type="term" value="F:symporter activity"/>
    <property type="evidence" value="ECO:0007669"/>
    <property type="project" value="InterPro"/>
</dbReference>
<dbReference type="InterPro" id="IPR036458">
    <property type="entry name" value="Na:dicarbo_symporter_sf"/>
</dbReference>
<dbReference type="PANTHER" id="PTHR37938:SF1">
    <property type="entry name" value="BLL0215 PROTEIN"/>
    <property type="match status" value="1"/>
</dbReference>
<gene>
    <name evidence="6" type="ORF">SAMN05445060_1051</name>
</gene>
<accession>A0A1N7E006</accession>
<evidence type="ECO:0000256" key="4">
    <source>
        <dbReference type="SAM" id="Phobius"/>
    </source>
</evidence>
<evidence type="ECO:0000256" key="1">
    <source>
        <dbReference type="ARBA" id="ARBA00022692"/>
    </source>
</evidence>
<evidence type="ECO:0000313" key="6">
    <source>
        <dbReference type="EMBL" id="SIR81376.1"/>
    </source>
</evidence>
<dbReference type="SUPFAM" id="SSF118215">
    <property type="entry name" value="Proton glutamate symport protein"/>
    <property type="match status" value="1"/>
</dbReference>
<keyword evidence="3 4" id="KW-0472">Membrane</keyword>
<dbReference type="EMBL" id="FTNT01000002">
    <property type="protein sequence ID" value="SIR81376.1"/>
    <property type="molecule type" value="Genomic_DNA"/>
</dbReference>
<feature type="transmembrane region" description="Helical" evidence="4">
    <location>
        <begin position="27"/>
        <end position="47"/>
    </location>
</feature>
<dbReference type="GO" id="GO:0016020">
    <property type="term" value="C:membrane"/>
    <property type="evidence" value="ECO:0007669"/>
    <property type="project" value="InterPro"/>
</dbReference>
<proteinExistence type="predicted"/>
<feature type="transmembrane region" description="Helical" evidence="4">
    <location>
        <begin position="59"/>
        <end position="78"/>
    </location>
</feature>
<dbReference type="AlphaFoldDB" id="A0A1N7E006"/>
<keyword evidence="2 4" id="KW-1133">Transmembrane helix</keyword>
<sequence>MGVGYPENMLVDGERIVVHSHPHWKCLVVPVVLFLVATAVAGLAAGATTRSSMDPTAQLAVGMVILAVWLAVTMWFFVRPLIGWRTTHFVLTDRRVTRRDGLLSRSGVDIPVQRISSVEFRHGVLDRMLRTGTLVIESVADDPLAFESVPHIRKVHALLHQEVGVR</sequence>
<dbReference type="RefSeq" id="WP_234974237.1">
    <property type="nucleotide sequence ID" value="NZ_FTNT01000002.1"/>
</dbReference>
<organism evidence="6 7">
    <name type="scientific">Williamsia sterculiae</name>
    <dbReference type="NCBI Taxonomy" id="1344003"/>
    <lineage>
        <taxon>Bacteria</taxon>
        <taxon>Bacillati</taxon>
        <taxon>Actinomycetota</taxon>
        <taxon>Actinomycetes</taxon>
        <taxon>Mycobacteriales</taxon>
        <taxon>Nocardiaceae</taxon>
        <taxon>Williamsia</taxon>
    </lineage>
</organism>